<gene>
    <name evidence="10" type="ORF">J2S07_002592</name>
</gene>
<reference evidence="10 11" key="1">
    <citation type="submission" date="2023-07" db="EMBL/GenBank/DDBJ databases">
        <title>Genomic Encyclopedia of Type Strains, Phase IV (KMG-IV): sequencing the most valuable type-strain genomes for metagenomic binning, comparative biology and taxonomic classification.</title>
        <authorList>
            <person name="Goeker M."/>
        </authorList>
    </citation>
    <scope>NUCLEOTIDE SEQUENCE [LARGE SCALE GENOMIC DNA]</scope>
    <source>
        <strain evidence="10 11">DSM 23948</strain>
    </source>
</reference>
<dbReference type="InterPro" id="IPR003660">
    <property type="entry name" value="HAMP_dom"/>
</dbReference>
<dbReference type="SMART" id="SM00304">
    <property type="entry name" value="HAMP"/>
    <property type="match status" value="1"/>
</dbReference>
<dbReference type="PANTHER" id="PTHR32089:SF112">
    <property type="entry name" value="LYSOZYME-LIKE PROTEIN-RELATED"/>
    <property type="match status" value="1"/>
</dbReference>
<evidence type="ECO:0000256" key="3">
    <source>
        <dbReference type="ARBA" id="ARBA00023136"/>
    </source>
</evidence>
<evidence type="ECO:0000259" key="8">
    <source>
        <dbReference type="PROSITE" id="PS50111"/>
    </source>
</evidence>
<evidence type="ECO:0000256" key="7">
    <source>
        <dbReference type="SAM" id="Coils"/>
    </source>
</evidence>
<dbReference type="PROSITE" id="PS50111">
    <property type="entry name" value="CHEMOTAXIS_TRANSDUC_2"/>
    <property type="match status" value="1"/>
</dbReference>
<evidence type="ECO:0000256" key="1">
    <source>
        <dbReference type="ARBA" id="ARBA00004236"/>
    </source>
</evidence>
<feature type="coiled-coil region" evidence="7">
    <location>
        <begin position="422"/>
        <end position="491"/>
    </location>
</feature>
<dbReference type="EMBL" id="JAUSTU010000011">
    <property type="protein sequence ID" value="MDQ0156273.1"/>
    <property type="molecule type" value="Genomic_DNA"/>
</dbReference>
<dbReference type="Proteomes" id="UP001231362">
    <property type="component" value="Unassembled WGS sequence"/>
</dbReference>
<comment type="subcellular location">
    <subcellularLocation>
        <location evidence="1">Cell membrane</location>
    </subcellularLocation>
</comment>
<dbReference type="PROSITE" id="PS50885">
    <property type="entry name" value="HAMP"/>
    <property type="match status" value="1"/>
</dbReference>
<evidence type="ECO:0000256" key="6">
    <source>
        <dbReference type="PROSITE-ProRule" id="PRU00284"/>
    </source>
</evidence>
<dbReference type="Pfam" id="PF00015">
    <property type="entry name" value="MCPsignal"/>
    <property type="match status" value="1"/>
</dbReference>
<dbReference type="SUPFAM" id="SSF58104">
    <property type="entry name" value="Methyl-accepting chemotaxis protein (MCP) signaling domain"/>
    <property type="match status" value="1"/>
</dbReference>
<dbReference type="RefSeq" id="WP_307150791.1">
    <property type="nucleotide sequence ID" value="NZ_JAUSTU010000011.1"/>
</dbReference>
<dbReference type="Gene3D" id="1.10.287.950">
    <property type="entry name" value="Methyl-accepting chemotaxis protein"/>
    <property type="match status" value="1"/>
</dbReference>
<dbReference type="SMART" id="SM00283">
    <property type="entry name" value="MA"/>
    <property type="match status" value="1"/>
</dbReference>
<accession>A0ABT9V5Q2</accession>
<comment type="caution">
    <text evidence="10">The sequence shown here is derived from an EMBL/GenBank/DDBJ whole genome shotgun (WGS) entry which is preliminary data.</text>
</comment>
<evidence type="ECO:0000256" key="2">
    <source>
        <dbReference type="ARBA" id="ARBA00022475"/>
    </source>
</evidence>
<keyword evidence="11" id="KW-1185">Reference proteome</keyword>
<feature type="domain" description="HAMP" evidence="9">
    <location>
        <begin position="203"/>
        <end position="255"/>
    </location>
</feature>
<evidence type="ECO:0000313" key="11">
    <source>
        <dbReference type="Proteomes" id="UP001231362"/>
    </source>
</evidence>
<evidence type="ECO:0000256" key="5">
    <source>
        <dbReference type="ARBA" id="ARBA00029447"/>
    </source>
</evidence>
<dbReference type="InterPro" id="IPR004089">
    <property type="entry name" value="MCPsignal_dom"/>
</dbReference>
<sequence>MSIRLKLFISNALLILLFSGTELFLITKMEAHNQMIQDIKEHSLEVALTMDELKLDVIQVQQWLTDISATRGQDGLNDGFDEAEIYAKDFNENVQRLEKLGVDASLLSSFQDSFDDYYDMGKKMAQSYIDGGPELGNQIMGDFDVYATEINEKINEFRDKSLIAIHEDMDSLNREVQQSKLFAWSLLGIVIIVSAILGNLISRPIIRNLNLLKASSQEIASGNLTNEIRIKTKDEVGELGQSLETMRHDLLHIIANIKDSVQTINDSSHHLSASAEESEASSRQIVESMEQVAGGLDNESQQVHNILDTMKNTTANLEKGNAYLEKTLHISSVSTNLANEGKLKTQAGVEALLRLLVDLENATKKVLDLGERSNEIGVVIGLINNISEQTNLLALNASIEAARAGEQGKGFAVVAEEVRKLAEETKEATAKITQDIKQIQEDTQETIAVMEQNLELFKNEVEVIEGNNESLEKISASVKETEENIQEVKELFKENLEYAGSVEAMITEITASVEESSASSEEVLSTVEEQTAVAQEISKKANDLENIAEELESHITKFTI</sequence>
<feature type="coiled-coil region" evidence="7">
    <location>
        <begin position="527"/>
        <end position="554"/>
    </location>
</feature>
<protein>
    <submittedName>
        <fullName evidence="10">Methyl-accepting chemotaxis protein</fullName>
    </submittedName>
</protein>
<keyword evidence="3" id="KW-0472">Membrane</keyword>
<keyword evidence="4 6" id="KW-0807">Transducer</keyword>
<comment type="similarity">
    <text evidence="5">Belongs to the methyl-accepting chemotaxis (MCP) protein family.</text>
</comment>
<evidence type="ECO:0000313" key="10">
    <source>
        <dbReference type="EMBL" id="MDQ0156273.1"/>
    </source>
</evidence>
<dbReference type="PANTHER" id="PTHR32089">
    <property type="entry name" value="METHYL-ACCEPTING CHEMOTAXIS PROTEIN MCPB"/>
    <property type="match status" value="1"/>
</dbReference>
<organism evidence="10 11">
    <name type="scientific">Anoxybacillus andreesenii</name>
    <dbReference type="NCBI Taxonomy" id="1325932"/>
    <lineage>
        <taxon>Bacteria</taxon>
        <taxon>Bacillati</taxon>
        <taxon>Bacillota</taxon>
        <taxon>Bacilli</taxon>
        <taxon>Bacillales</taxon>
        <taxon>Anoxybacillaceae</taxon>
        <taxon>Anoxybacillus</taxon>
    </lineage>
</organism>
<name>A0ABT9V5Q2_9BACL</name>
<dbReference type="CDD" id="cd06225">
    <property type="entry name" value="HAMP"/>
    <property type="match status" value="1"/>
</dbReference>
<evidence type="ECO:0000256" key="4">
    <source>
        <dbReference type="ARBA" id="ARBA00023224"/>
    </source>
</evidence>
<dbReference type="Pfam" id="PF00672">
    <property type="entry name" value="HAMP"/>
    <property type="match status" value="1"/>
</dbReference>
<evidence type="ECO:0000259" key="9">
    <source>
        <dbReference type="PROSITE" id="PS50885"/>
    </source>
</evidence>
<feature type="domain" description="Methyl-accepting transducer" evidence="8">
    <location>
        <begin position="274"/>
        <end position="531"/>
    </location>
</feature>
<keyword evidence="2" id="KW-1003">Cell membrane</keyword>
<proteinExistence type="inferred from homology"/>
<dbReference type="CDD" id="cd11386">
    <property type="entry name" value="MCP_signal"/>
    <property type="match status" value="1"/>
</dbReference>
<keyword evidence="7" id="KW-0175">Coiled coil</keyword>